<sequence length="1249" mass="134510">MSYLADSYIFPWHFLLPTKRRISRRLSILSSYYSIIFSDTSHCRYTHMNTSHNCEPETDIVQPHHAVTLPFKPDPLYPILCIFVVCCFFLFPPFLSLFVCLLSQPKKVPLKAITPLFTVDQLPKVISPSPAMRSPFHSIFFSHKSSRPPSPSPQHQRQHPAHLGCPSTSSSPPLVPPQFPFELPLSVNSNMGQVNGRIELETEGQNHGSKNSGEEGGGGRASDNTSKPAMITPTSTCAYHQGPHTQPPLPEFYCPPHSAPVITSNFHNTPLQAISATSTNKSIGLIRSFSQSQRSRSRQHRRADTVSTPTAITAGITFVPSSSGENDMKVCRVDKPNKVGRAEKDERVERVERINDKQELKAFEAMVIEAETEVGIHIRQNNQDHDGQGVGPLEGSTWSKGFRLGMGKGKGTESTTMIGYKRSLATAPHATASRSPPSTSTIRQTIPYPISSSITPLHLCPSSSSPTSPGFSPDSHSSTHSYSLGKRAGTKSARSGSVKSARRAEREWRAKVAALSTRVGAGGVGGNGARGGGEGSPCALKYRALSDNISGHQHQQHYDRERERGKSPNNWRRGPVPPRRSTTPAPVPLSSLGGRMVPTLPVSYPNWTPSPDHRSLPFKSVTQQLKPQTQTSSIIHTPTWAPLRDSVSISSPNAHSGTSKPFPFTTSANSTNLALHANTDSNSTANLIIAKSKLGRKSFETLGHYTPFAPSSPPSSSPSPSAADLPAQAQDTGNDDDNCLGNGEGDENGFENINDSGHDVQISVSRSVSIFSMPSTNGQELDAKERERGRQVSVAASTLLALDGAGRKVIEDQELKNEMAEQKEMVKPKVVDGDENENENEDEKKDDDDIREKKLVNDSEEEEGKKNTASQLLSAEVTGSPASPPSALTLTEPAKPSIPTTPIRVTHTTSAALMPATPILSTSTTSSSPPTPYSPVTSYILSASLDQLGWSRAIIPGSGLGFGGGLADGLGLEEKLRSKEGVASLLRVDPNVEPNNMKRTGSFKAIKGVEVRGKEKEKEKEPKTPIRPRHPFTLGKQDSPAPPTPPSKSPLPGEKIKIGGDQKHDGNAKESALSNTIVRQLPSRPVPAPPSANSISTPTFVSNSLPTSTVPFTFSFSKETTVTASISPRANVASSFQPNNNTKNRPSSAASRRTLTALQPCRNLPSHSARSPPKHFNKDGGFSRANSSVTSIKTDAVGTRDKFPLMKRYARGGRGGVDLTPGMESGVRPPKSGLPRSDLERWLASTSIN</sequence>
<evidence type="ECO:0000256" key="1">
    <source>
        <dbReference type="SAM" id="MobiDB-lite"/>
    </source>
</evidence>
<accession>Q5KG29</accession>
<feature type="compositionally biased region" description="Acidic residues" evidence="1">
    <location>
        <begin position="733"/>
        <end position="749"/>
    </location>
</feature>
<feature type="region of interest" description="Disordered" evidence="1">
    <location>
        <begin position="143"/>
        <end position="172"/>
    </location>
</feature>
<protein>
    <submittedName>
        <fullName evidence="3">Uncharacterized protein</fullName>
    </submittedName>
</protein>
<feature type="compositionally biased region" description="Low complexity" evidence="1">
    <location>
        <begin position="461"/>
        <end position="483"/>
    </location>
</feature>
<feature type="compositionally biased region" description="Pro residues" evidence="1">
    <location>
        <begin position="1040"/>
        <end position="1049"/>
    </location>
</feature>
<feature type="compositionally biased region" description="Basic and acidic residues" evidence="1">
    <location>
        <begin position="817"/>
        <end position="832"/>
    </location>
</feature>
<dbReference type="EMBL" id="AE017345">
    <property type="protein sequence ID" value="AAW43850.2"/>
    <property type="molecule type" value="Genomic_DNA"/>
</dbReference>
<reference evidence="3 4" key="1">
    <citation type="journal article" date="2005" name="Science">
        <title>The genome of the basidiomycetous yeast and human pathogen Cryptococcus neoformans.</title>
        <authorList>
            <person name="Loftus B.J."/>
            <person name="Fung E."/>
            <person name="Roncaglia P."/>
            <person name="Rowley D."/>
            <person name="Amedeo P."/>
            <person name="Bruno D."/>
            <person name="Vamathevan J."/>
            <person name="Miranda M."/>
            <person name="Anderson I.J."/>
            <person name="Fraser J.A."/>
            <person name="Allen J.E."/>
            <person name="Bosdet I.E."/>
            <person name="Brent M.R."/>
            <person name="Chiu R."/>
            <person name="Doering T.L."/>
            <person name="Donlin M.J."/>
            <person name="D'Souza C.A."/>
            <person name="Fox D.S."/>
            <person name="Grinberg V."/>
            <person name="Fu J."/>
            <person name="Fukushima M."/>
            <person name="Haas B.J."/>
            <person name="Huang J.C."/>
            <person name="Janbon G."/>
            <person name="Jones S.J."/>
            <person name="Koo H.L."/>
            <person name="Krzywinski M.I."/>
            <person name="Kwon-Chung J.K."/>
            <person name="Lengeler K.B."/>
            <person name="Maiti R."/>
            <person name="Marra M.A."/>
            <person name="Marra R.E."/>
            <person name="Mathewson C.A."/>
            <person name="Mitchell T.G."/>
            <person name="Pertea M."/>
            <person name="Riggs F.R."/>
            <person name="Salzberg S.L."/>
            <person name="Schein J.E."/>
            <person name="Shvartsbeyn A."/>
            <person name="Shin H."/>
            <person name="Shumway M."/>
            <person name="Specht C.A."/>
            <person name="Suh B.B."/>
            <person name="Tenney A."/>
            <person name="Utterback T.R."/>
            <person name="Wickes B.L."/>
            <person name="Wortman J.R."/>
            <person name="Wye N.H."/>
            <person name="Kronstad J.W."/>
            <person name="Lodge J.K."/>
            <person name="Heitman J."/>
            <person name="Davis R.W."/>
            <person name="Fraser C.M."/>
            <person name="Hyman R.W."/>
        </authorList>
    </citation>
    <scope>NUCLEOTIDE SEQUENCE [LARGE SCALE GENOMIC DNA]</scope>
    <source>
        <strain evidence="4">JEC21 / ATCC MYA-565</strain>
    </source>
</reference>
<dbReference type="RefSeq" id="XP_024512970.1">
    <property type="nucleotide sequence ID" value="XM_024657302.1"/>
</dbReference>
<feature type="compositionally biased region" description="Basic and acidic residues" evidence="1">
    <location>
        <begin position="1007"/>
        <end position="1024"/>
    </location>
</feature>
<organism evidence="3 4">
    <name type="scientific">Cryptococcus deneoformans (strain JEC21 / ATCC MYA-565)</name>
    <name type="common">Cryptococcus neoformans var. neoformans serotype D</name>
    <dbReference type="NCBI Taxonomy" id="214684"/>
    <lineage>
        <taxon>Eukaryota</taxon>
        <taxon>Fungi</taxon>
        <taxon>Dikarya</taxon>
        <taxon>Basidiomycota</taxon>
        <taxon>Agaricomycotina</taxon>
        <taxon>Tremellomycetes</taxon>
        <taxon>Tremellales</taxon>
        <taxon>Cryptococcaceae</taxon>
        <taxon>Cryptococcus</taxon>
        <taxon>Cryptococcus neoformans species complex</taxon>
    </lineage>
</organism>
<feature type="compositionally biased region" description="Polar residues" evidence="1">
    <location>
        <begin position="222"/>
        <end position="232"/>
    </location>
</feature>
<feature type="region of interest" description="Disordered" evidence="1">
    <location>
        <begin position="991"/>
        <end position="1073"/>
    </location>
</feature>
<dbReference type="OrthoDB" id="2576551at2759"/>
<dbReference type="PANTHER" id="PTHR48125:SF10">
    <property type="entry name" value="OS12G0136300 PROTEIN"/>
    <property type="match status" value="1"/>
</dbReference>
<feature type="region of interest" description="Disordered" evidence="1">
    <location>
        <begin position="817"/>
        <end position="900"/>
    </location>
</feature>
<dbReference type="VEuPathDB" id="FungiDB:CNE05070"/>
<evidence type="ECO:0000313" key="4">
    <source>
        <dbReference type="Proteomes" id="UP000002149"/>
    </source>
</evidence>
<feature type="compositionally biased region" description="Polar residues" evidence="1">
    <location>
        <begin position="1132"/>
        <end position="1157"/>
    </location>
</feature>
<dbReference type="PANTHER" id="PTHR48125">
    <property type="entry name" value="LP07818P1"/>
    <property type="match status" value="1"/>
</dbReference>
<feature type="transmembrane region" description="Helical" evidence="2">
    <location>
        <begin position="76"/>
        <end position="102"/>
    </location>
</feature>
<proteinExistence type="predicted"/>
<keyword evidence="2" id="KW-1133">Transmembrane helix</keyword>
<dbReference type="PaxDb" id="214684-Q5KG29"/>
<dbReference type="InParanoid" id="Q5KG29"/>
<feature type="compositionally biased region" description="Basic and acidic residues" evidence="1">
    <location>
        <begin position="556"/>
        <end position="566"/>
    </location>
</feature>
<gene>
    <name evidence="3" type="ordered locus">CNE05070</name>
</gene>
<dbReference type="GeneID" id="3257725"/>
<name>Q5KG29_CRYD1</name>
<feature type="compositionally biased region" description="Acidic residues" evidence="1">
    <location>
        <begin position="833"/>
        <end position="846"/>
    </location>
</feature>
<evidence type="ECO:0000313" key="3">
    <source>
        <dbReference type="EMBL" id="AAW43850.2"/>
    </source>
</evidence>
<keyword evidence="2" id="KW-0472">Membrane</keyword>
<feature type="region of interest" description="Disordered" evidence="1">
    <location>
        <begin position="1209"/>
        <end position="1249"/>
    </location>
</feature>
<feature type="region of interest" description="Disordered" evidence="1">
    <location>
        <begin position="395"/>
        <end position="414"/>
    </location>
</feature>
<feature type="region of interest" description="Disordered" evidence="1">
    <location>
        <begin position="201"/>
        <end position="232"/>
    </location>
</feature>
<feature type="region of interest" description="Disordered" evidence="1">
    <location>
        <begin position="549"/>
        <end position="594"/>
    </location>
</feature>
<feature type="compositionally biased region" description="Basic and acidic residues" evidence="1">
    <location>
        <begin position="847"/>
        <end position="857"/>
    </location>
</feature>
<dbReference type="Proteomes" id="UP000002149">
    <property type="component" value="Chromosome 5"/>
</dbReference>
<feature type="region of interest" description="Disordered" evidence="1">
    <location>
        <begin position="457"/>
        <end position="505"/>
    </location>
</feature>
<feature type="region of interest" description="Disordered" evidence="1">
    <location>
        <begin position="705"/>
        <end position="757"/>
    </location>
</feature>
<evidence type="ECO:0000256" key="2">
    <source>
        <dbReference type="SAM" id="Phobius"/>
    </source>
</evidence>
<keyword evidence="2" id="KW-0812">Transmembrane</keyword>
<feature type="region of interest" description="Disordered" evidence="1">
    <location>
        <begin position="1132"/>
        <end position="1189"/>
    </location>
</feature>
<dbReference type="KEGG" id="cne:CNE05070"/>
<feature type="compositionally biased region" description="Basic and acidic residues" evidence="1">
    <location>
        <begin position="1054"/>
        <end position="1068"/>
    </location>
</feature>
<dbReference type="HOGENOM" id="CLU_292042_0_0_1"/>
<dbReference type="AlphaFoldDB" id="Q5KG29"/>
<keyword evidence="4" id="KW-1185">Reference proteome</keyword>